<organism evidence="2 3">
    <name type="scientific">Mangrovicoccus algicola</name>
    <dbReference type="NCBI Taxonomy" id="2771008"/>
    <lineage>
        <taxon>Bacteria</taxon>
        <taxon>Pseudomonadati</taxon>
        <taxon>Pseudomonadota</taxon>
        <taxon>Alphaproteobacteria</taxon>
        <taxon>Rhodobacterales</taxon>
        <taxon>Paracoccaceae</taxon>
        <taxon>Mangrovicoccus</taxon>
    </lineage>
</organism>
<dbReference type="EMBL" id="JACVXA010000011">
    <property type="protein sequence ID" value="MBE3637669.1"/>
    <property type="molecule type" value="Genomic_DNA"/>
</dbReference>
<dbReference type="InterPro" id="IPR045746">
    <property type="entry name" value="ACT14924-like_Acyltransf_dom"/>
</dbReference>
<keyword evidence="2" id="KW-0808">Transferase</keyword>
<comment type="caution">
    <text evidence="2">The sequence shown here is derived from an EMBL/GenBank/DDBJ whole genome shotgun (WGS) entry which is preliminary data.</text>
</comment>
<protein>
    <submittedName>
        <fullName evidence="2">Lysophospholipid acyltransferase family protein</fullName>
    </submittedName>
</protein>
<keyword evidence="3" id="KW-1185">Reference proteome</keyword>
<evidence type="ECO:0000313" key="3">
    <source>
        <dbReference type="Proteomes" id="UP000609121"/>
    </source>
</evidence>
<dbReference type="RefSeq" id="WP_193180575.1">
    <property type="nucleotide sequence ID" value="NZ_JACVXA010000011.1"/>
</dbReference>
<gene>
    <name evidence="2" type="ORF">ICN82_05540</name>
</gene>
<dbReference type="AlphaFoldDB" id="A0A8J6YWQ6"/>
<accession>A0A8J6YWQ6</accession>
<evidence type="ECO:0000259" key="1">
    <source>
        <dbReference type="SMART" id="SM00563"/>
    </source>
</evidence>
<dbReference type="InterPro" id="IPR002123">
    <property type="entry name" value="Plipid/glycerol_acylTrfase"/>
</dbReference>
<dbReference type="GO" id="GO:0016746">
    <property type="term" value="F:acyltransferase activity"/>
    <property type="evidence" value="ECO:0007669"/>
    <property type="project" value="UniProtKB-KW"/>
</dbReference>
<dbReference type="Proteomes" id="UP000609121">
    <property type="component" value="Unassembled WGS sequence"/>
</dbReference>
<dbReference type="CDD" id="cd07986">
    <property type="entry name" value="LPLAT_ACT14924-like"/>
    <property type="match status" value="1"/>
</dbReference>
<evidence type="ECO:0000313" key="2">
    <source>
        <dbReference type="EMBL" id="MBE3637669.1"/>
    </source>
</evidence>
<dbReference type="Pfam" id="PF19576">
    <property type="entry name" value="Acyltransf_2"/>
    <property type="match status" value="1"/>
</dbReference>
<proteinExistence type="predicted"/>
<feature type="domain" description="Phospholipid/glycerol acyltransferase" evidence="1">
    <location>
        <begin position="91"/>
        <end position="214"/>
    </location>
</feature>
<reference evidence="2" key="1">
    <citation type="submission" date="2020-09" db="EMBL/GenBank/DDBJ databases">
        <title>A novel bacterium of genus Mangrovicoccus, isolated from South China Sea.</title>
        <authorList>
            <person name="Huang H."/>
            <person name="Mo K."/>
            <person name="Hu Y."/>
        </authorList>
    </citation>
    <scope>NUCLEOTIDE SEQUENCE</scope>
    <source>
        <strain evidence="2">HB182678</strain>
    </source>
</reference>
<dbReference type="SMART" id="SM00563">
    <property type="entry name" value="PlsC"/>
    <property type="match status" value="1"/>
</dbReference>
<dbReference type="SUPFAM" id="SSF69593">
    <property type="entry name" value="Glycerol-3-phosphate (1)-acyltransferase"/>
    <property type="match status" value="1"/>
</dbReference>
<keyword evidence="2" id="KW-0012">Acyltransferase</keyword>
<sequence length="300" mass="33183">MGRIGRDDQQHRREIARDISYASSAGSRGGRAVIRVMENATGRIRLIRQARGYEQDVAQGRDFWEVMAERYGLSLRILSGSLSNIPATGPVVVIANHPFGILDGLMMGLILRRARGDFRILANQVFRRAEDLEKVILPISFDDSREAVLANLETRRAALSYLAAGGAMGVFPGGTVSTSLTPFAQPMDPGWRSFTARMIAKSGAAVVPVFFVGHNSRFFQLASHLHQTLRLGLLIKEFKARVNRPVDVVIGAPIPPEALAPYLGDARAMMDFLREATYRLSPTPVKSMGYGFEFEEKHRN</sequence>
<name>A0A8J6YWQ6_9RHOB</name>